<gene>
    <name evidence="1" type="ORF">BDR25DRAFT_379381</name>
</gene>
<organism evidence="1 2">
    <name type="scientific">Lindgomyces ingoldianus</name>
    <dbReference type="NCBI Taxonomy" id="673940"/>
    <lineage>
        <taxon>Eukaryota</taxon>
        <taxon>Fungi</taxon>
        <taxon>Dikarya</taxon>
        <taxon>Ascomycota</taxon>
        <taxon>Pezizomycotina</taxon>
        <taxon>Dothideomycetes</taxon>
        <taxon>Pleosporomycetidae</taxon>
        <taxon>Pleosporales</taxon>
        <taxon>Lindgomycetaceae</taxon>
        <taxon>Lindgomyces</taxon>
    </lineage>
</organism>
<sequence length="264" mass="30479">MRYFLTHSIRQNIKPCAFSQAIYFGEARSESEAVNTRPGLYIIFPYLKQSVTRNDKFLKIWHDDIVGPAFNRAWEDSGLVDLFRMQNHVKKTISGNNRQKMAHPAINLIHHLQNNKTNKLREQWPEFHDPEVQNNEGKYTGLRSNIFDEAWKSILGMVKDHPQLGGEFQDPFLLVVHEIHIDINQDMSVQDKYGSVGRNWDLSIDSRYIVPKSFKVIVETTLGGKMARVKGQLKTTQKKRKRDADGERKGNQGRVSDEDGEAEN</sequence>
<keyword evidence="2" id="KW-1185">Reference proteome</keyword>
<comment type="caution">
    <text evidence="1">The sequence shown here is derived from an EMBL/GenBank/DDBJ whole genome shotgun (WGS) entry which is preliminary data.</text>
</comment>
<reference evidence="1" key="1">
    <citation type="journal article" date="2020" name="Stud. Mycol.">
        <title>101 Dothideomycetes genomes: a test case for predicting lifestyles and emergence of pathogens.</title>
        <authorList>
            <person name="Haridas S."/>
            <person name="Albert R."/>
            <person name="Binder M."/>
            <person name="Bloem J."/>
            <person name="Labutti K."/>
            <person name="Salamov A."/>
            <person name="Andreopoulos B."/>
            <person name="Baker S."/>
            <person name="Barry K."/>
            <person name="Bills G."/>
            <person name="Bluhm B."/>
            <person name="Cannon C."/>
            <person name="Castanera R."/>
            <person name="Culley D."/>
            <person name="Daum C."/>
            <person name="Ezra D."/>
            <person name="Gonzalez J."/>
            <person name="Henrissat B."/>
            <person name="Kuo A."/>
            <person name="Liang C."/>
            <person name="Lipzen A."/>
            <person name="Lutzoni F."/>
            <person name="Magnuson J."/>
            <person name="Mondo S."/>
            <person name="Nolan M."/>
            <person name="Ohm R."/>
            <person name="Pangilinan J."/>
            <person name="Park H.-J."/>
            <person name="Ramirez L."/>
            <person name="Alfaro M."/>
            <person name="Sun H."/>
            <person name="Tritt A."/>
            <person name="Yoshinaga Y."/>
            <person name="Zwiers L.-H."/>
            <person name="Turgeon B."/>
            <person name="Goodwin S."/>
            <person name="Spatafora J."/>
            <person name="Crous P."/>
            <person name="Grigoriev I."/>
        </authorList>
    </citation>
    <scope>NUCLEOTIDE SEQUENCE</scope>
    <source>
        <strain evidence="1">ATCC 200398</strain>
    </source>
</reference>
<dbReference type="EMBL" id="MU003495">
    <property type="protein sequence ID" value="KAF2475816.1"/>
    <property type="molecule type" value="Genomic_DNA"/>
</dbReference>
<evidence type="ECO:0000313" key="1">
    <source>
        <dbReference type="EMBL" id="KAF2475816.1"/>
    </source>
</evidence>
<protein>
    <submittedName>
        <fullName evidence="1">Uncharacterized protein</fullName>
    </submittedName>
</protein>
<accession>A0ACB6R9G3</accession>
<proteinExistence type="predicted"/>
<evidence type="ECO:0000313" key="2">
    <source>
        <dbReference type="Proteomes" id="UP000799755"/>
    </source>
</evidence>
<name>A0ACB6R9G3_9PLEO</name>
<dbReference type="Proteomes" id="UP000799755">
    <property type="component" value="Unassembled WGS sequence"/>
</dbReference>